<dbReference type="AlphaFoldDB" id="A0A9D4C4K7"/>
<comment type="caution">
    <text evidence="1">The sequence shown here is derived from an EMBL/GenBank/DDBJ whole genome shotgun (WGS) entry which is preliminary data.</text>
</comment>
<proteinExistence type="predicted"/>
<reference evidence="1" key="2">
    <citation type="submission" date="2020-11" db="EMBL/GenBank/DDBJ databases">
        <authorList>
            <person name="McCartney M.A."/>
            <person name="Auch B."/>
            <person name="Kono T."/>
            <person name="Mallez S."/>
            <person name="Becker A."/>
            <person name="Gohl D.M."/>
            <person name="Silverstein K.A.T."/>
            <person name="Koren S."/>
            <person name="Bechman K.B."/>
            <person name="Herman A."/>
            <person name="Abrahante J.E."/>
            <person name="Garbe J."/>
        </authorList>
    </citation>
    <scope>NUCLEOTIDE SEQUENCE</scope>
    <source>
        <strain evidence="1">Duluth1</strain>
        <tissue evidence="1">Whole animal</tissue>
    </source>
</reference>
<dbReference type="EMBL" id="JAIWYP010000013">
    <property type="protein sequence ID" value="KAH3717308.1"/>
    <property type="molecule type" value="Genomic_DNA"/>
</dbReference>
<keyword evidence="2" id="KW-1185">Reference proteome</keyword>
<reference evidence="1" key="1">
    <citation type="journal article" date="2019" name="bioRxiv">
        <title>The Genome of the Zebra Mussel, Dreissena polymorpha: A Resource for Invasive Species Research.</title>
        <authorList>
            <person name="McCartney M.A."/>
            <person name="Auch B."/>
            <person name="Kono T."/>
            <person name="Mallez S."/>
            <person name="Zhang Y."/>
            <person name="Obille A."/>
            <person name="Becker A."/>
            <person name="Abrahante J.E."/>
            <person name="Garbe J."/>
            <person name="Badalamenti J.P."/>
            <person name="Herman A."/>
            <person name="Mangelson H."/>
            <person name="Liachko I."/>
            <person name="Sullivan S."/>
            <person name="Sone E.D."/>
            <person name="Koren S."/>
            <person name="Silverstein K.A.T."/>
            <person name="Beckman K.B."/>
            <person name="Gohl D.M."/>
        </authorList>
    </citation>
    <scope>NUCLEOTIDE SEQUENCE</scope>
    <source>
        <strain evidence="1">Duluth1</strain>
        <tissue evidence="1">Whole animal</tissue>
    </source>
</reference>
<accession>A0A9D4C4K7</accession>
<evidence type="ECO:0000313" key="1">
    <source>
        <dbReference type="EMBL" id="KAH3717308.1"/>
    </source>
</evidence>
<name>A0A9D4C4K7_DREPO</name>
<dbReference type="Proteomes" id="UP000828390">
    <property type="component" value="Unassembled WGS sequence"/>
</dbReference>
<gene>
    <name evidence="1" type="ORF">DPMN_060091</name>
</gene>
<sequence length="116" mass="13470">MPSFRGIKKDYQPRKESKDIRIDVEQRQFLVSNKGTKEVKEVDLDKEELFKTPNTVFEFYLTPDELFATPMSTQGKLKMISPVKQRALAIQFSPERVKLEMFQRPDTPARAFLASA</sequence>
<protein>
    <submittedName>
        <fullName evidence="1">Uncharacterized protein</fullName>
    </submittedName>
</protein>
<organism evidence="1 2">
    <name type="scientific">Dreissena polymorpha</name>
    <name type="common">Zebra mussel</name>
    <name type="synonym">Mytilus polymorpha</name>
    <dbReference type="NCBI Taxonomy" id="45954"/>
    <lineage>
        <taxon>Eukaryota</taxon>
        <taxon>Metazoa</taxon>
        <taxon>Spiralia</taxon>
        <taxon>Lophotrochozoa</taxon>
        <taxon>Mollusca</taxon>
        <taxon>Bivalvia</taxon>
        <taxon>Autobranchia</taxon>
        <taxon>Heteroconchia</taxon>
        <taxon>Euheterodonta</taxon>
        <taxon>Imparidentia</taxon>
        <taxon>Neoheterodontei</taxon>
        <taxon>Myida</taxon>
        <taxon>Dreissenoidea</taxon>
        <taxon>Dreissenidae</taxon>
        <taxon>Dreissena</taxon>
    </lineage>
</organism>
<evidence type="ECO:0000313" key="2">
    <source>
        <dbReference type="Proteomes" id="UP000828390"/>
    </source>
</evidence>